<reference evidence="1 2" key="1">
    <citation type="submission" date="2018-05" db="EMBL/GenBank/DDBJ databases">
        <title>Animal gut microbial communities from fecal samples from Wisconsin, USA.</title>
        <authorList>
            <person name="Neumann A."/>
        </authorList>
    </citation>
    <scope>NUCLEOTIDE SEQUENCE [LARGE SCALE GENOMIC DNA]</scope>
    <source>
        <strain evidence="1 2">UWS4</strain>
    </source>
</reference>
<sequence length="519" mass="58305">MAHRFYVPVMGTGFTNDSPLRIAHFGIDSVISLVDDKLIEQMGIFYAQKFSLPYEKVLPKTEHARAERIRRYLNLINILVQQNFARIQAENLNGNSEKDRYFQMLPTDDPLRIRYLAWQKMPAGLERSAEEKNLTAAMCVGSIDVNIMVKLDRPGFDDAKEALRGYAESTLCGNTHLVLSAGINQSLFSEMEKYPCFYRNQNGGFDKKIVLKISDFRSAMIQGKFLARKGLEVSEFRVESGMNCGGHLFPSPGETLPKILGEIKQKKESLGSQFLGAVQKYYAANGLDVNRLIPFTPQFSVQGGVGNYAESEMLMRDFGMNRCGWGTPFLLVPEATLVDDETRKKLAAATEEDFWISHASPLGVPFSNLRTSSAECARKQRICEGHPGSICVKGFLQNNTEFTDRVICTASREYQKQKVAAILKSDLSEEEKKQQIARVYEKSCICHELGNSALIALGLEKSTAPVAICPGPNIAYFNRLYTLAEMTDYIYGRRNDLAAKNRPPIFEQEEKLLKLGMRS</sequence>
<accession>A0ABX5LM96</accession>
<organism evidence="1 2">
    <name type="scientific">Hallerella porci</name>
    <dbReference type="NCBI Taxonomy" id="1945871"/>
    <lineage>
        <taxon>Bacteria</taxon>
        <taxon>Pseudomonadati</taxon>
        <taxon>Fibrobacterota</taxon>
        <taxon>Fibrobacteria</taxon>
        <taxon>Fibrobacterales</taxon>
        <taxon>Fibrobacteraceae</taxon>
        <taxon>Hallerella</taxon>
    </lineage>
</organism>
<name>A0ABX5LM96_9BACT</name>
<evidence type="ECO:0000313" key="1">
    <source>
        <dbReference type="EMBL" id="PWL01868.1"/>
    </source>
</evidence>
<dbReference type="RefSeq" id="WP_106198533.1">
    <property type="nucleotide sequence ID" value="NZ_JAXEIU010000060.1"/>
</dbReference>
<keyword evidence="2" id="KW-1185">Reference proteome</keyword>
<dbReference type="Proteomes" id="UP000245523">
    <property type="component" value="Unassembled WGS sequence"/>
</dbReference>
<dbReference type="EMBL" id="QGHD01000010">
    <property type="protein sequence ID" value="PWL01868.1"/>
    <property type="molecule type" value="Genomic_DNA"/>
</dbReference>
<protein>
    <submittedName>
        <fullName evidence="1">Uncharacterized protein</fullName>
    </submittedName>
</protein>
<gene>
    <name evidence="1" type="ORF">B0H50_11033</name>
</gene>
<comment type="caution">
    <text evidence="1">The sequence shown here is derived from an EMBL/GenBank/DDBJ whole genome shotgun (WGS) entry which is preliminary data.</text>
</comment>
<evidence type="ECO:0000313" key="2">
    <source>
        <dbReference type="Proteomes" id="UP000245523"/>
    </source>
</evidence>
<proteinExistence type="predicted"/>